<dbReference type="PANTHER" id="PTHR12993">
    <property type="entry name" value="N-ACETYLGLUCOSAMINYL-PHOSPHATIDYLINOSITOL DE-N-ACETYLASE-RELATED"/>
    <property type="match status" value="1"/>
</dbReference>
<dbReference type="RefSeq" id="WP_150076503.1">
    <property type="nucleotide sequence ID" value="NZ_VWOX01000005.1"/>
</dbReference>
<proteinExistence type="predicted"/>
<dbReference type="InterPro" id="IPR024078">
    <property type="entry name" value="LmbE-like_dom_sf"/>
</dbReference>
<dbReference type="Proteomes" id="UP000324479">
    <property type="component" value="Unassembled WGS sequence"/>
</dbReference>
<sequence>METVELNDQLPPPLDVIAVGAHPDDAEVACGGTLAKLSAAGHRVGIVDLTDGEPTPFSDGPEARAVEAARAAEILGVDERIQLNFPNRRLFDCFEHRVALAAVFRRFRPKIVMGFGEKTPMASPDHFQAMLITDAAVFYSRLTKWDHHFEGLPPHKIDRQLYFRLAIESATLSGNVHHLLVDISDTIDQKVAAMECYVSQFAHKQSMDLRIRAAATMTGSIAGIMAAESFAAARPFAVEDVFAAVGLG</sequence>
<protein>
    <submittedName>
        <fullName evidence="1">LmbE family protein</fullName>
    </submittedName>
</protein>
<dbReference type="AlphaFoldDB" id="A0A5M6D893"/>
<dbReference type="SUPFAM" id="SSF102588">
    <property type="entry name" value="LmbE-like"/>
    <property type="match status" value="1"/>
</dbReference>
<organism evidence="1 2">
    <name type="scientific">Roseiconus nitratireducens</name>
    <dbReference type="NCBI Taxonomy" id="2605748"/>
    <lineage>
        <taxon>Bacteria</taxon>
        <taxon>Pseudomonadati</taxon>
        <taxon>Planctomycetota</taxon>
        <taxon>Planctomycetia</taxon>
        <taxon>Pirellulales</taxon>
        <taxon>Pirellulaceae</taxon>
        <taxon>Roseiconus</taxon>
    </lineage>
</organism>
<dbReference type="GO" id="GO:0016811">
    <property type="term" value="F:hydrolase activity, acting on carbon-nitrogen (but not peptide) bonds, in linear amides"/>
    <property type="evidence" value="ECO:0007669"/>
    <property type="project" value="TreeGrafter"/>
</dbReference>
<dbReference type="EMBL" id="VWOX01000005">
    <property type="protein sequence ID" value="KAA5543751.1"/>
    <property type="molecule type" value="Genomic_DNA"/>
</dbReference>
<gene>
    <name evidence="1" type="ORF">FYK55_11230</name>
</gene>
<accession>A0A5M6D893</accession>
<comment type="caution">
    <text evidence="1">The sequence shown here is derived from an EMBL/GenBank/DDBJ whole genome shotgun (WGS) entry which is preliminary data.</text>
</comment>
<name>A0A5M6D893_9BACT</name>
<evidence type="ECO:0000313" key="2">
    <source>
        <dbReference type="Proteomes" id="UP000324479"/>
    </source>
</evidence>
<dbReference type="Gene3D" id="3.40.50.10320">
    <property type="entry name" value="LmbE-like"/>
    <property type="match status" value="1"/>
</dbReference>
<keyword evidence="2" id="KW-1185">Reference proteome</keyword>
<reference evidence="1 2" key="1">
    <citation type="submission" date="2019-08" db="EMBL/GenBank/DDBJ databases">
        <authorList>
            <person name="Dhanesh K."/>
            <person name="Kumar G."/>
            <person name="Sasikala C."/>
            <person name="Venkata Ramana C."/>
        </authorList>
    </citation>
    <scope>NUCLEOTIDE SEQUENCE [LARGE SCALE GENOMIC DNA]</scope>
    <source>
        <strain evidence="1 2">JC645</strain>
    </source>
</reference>
<evidence type="ECO:0000313" key="1">
    <source>
        <dbReference type="EMBL" id="KAA5543751.1"/>
    </source>
</evidence>
<dbReference type="InterPro" id="IPR003737">
    <property type="entry name" value="GlcNAc_PI_deacetylase-related"/>
</dbReference>
<dbReference type="PANTHER" id="PTHR12993:SF30">
    <property type="entry name" value="N-ACETYL-ALPHA-D-GLUCOSAMINYL L-MALATE DEACETYLASE 1"/>
    <property type="match status" value="1"/>
</dbReference>
<dbReference type="Pfam" id="PF02585">
    <property type="entry name" value="PIG-L"/>
    <property type="match status" value="1"/>
</dbReference>